<dbReference type="AlphaFoldDB" id="A0A8H3YNQ0"/>
<comment type="caution">
    <text evidence="1">The sequence shown here is derived from an EMBL/GenBank/DDBJ whole genome shotgun (WGS) entry which is preliminary data.</text>
</comment>
<proteinExistence type="predicted"/>
<dbReference type="Proteomes" id="UP000447873">
    <property type="component" value="Unassembled WGS sequence"/>
</dbReference>
<sequence>MLLLDTMLSMKEEESEEEDATIGKMIADANGDTLARIVDEIDAGVDREAECFEEELAREDTKDETLEDAEELAIVDCTTLDVCEAADTCGNRGLVETGIEKLGRGKPGCTAALELESSPSEWTDDVDFSITRELPRTAEL</sequence>
<reference evidence="1 2" key="1">
    <citation type="submission" date="2018-12" db="EMBL/GenBank/DDBJ databases">
        <title>Venturia inaequalis Genome Resource.</title>
        <authorList>
            <person name="Lichtner F.J."/>
        </authorList>
    </citation>
    <scope>NUCLEOTIDE SEQUENCE [LARGE SCALE GENOMIC DNA]</scope>
    <source>
        <strain evidence="1 2">120213</strain>
    </source>
</reference>
<protein>
    <submittedName>
        <fullName evidence="1">Uncharacterized protein</fullName>
    </submittedName>
</protein>
<organism evidence="1 2">
    <name type="scientific">Venturia inaequalis</name>
    <name type="common">Apple scab fungus</name>
    <dbReference type="NCBI Taxonomy" id="5025"/>
    <lineage>
        <taxon>Eukaryota</taxon>
        <taxon>Fungi</taxon>
        <taxon>Dikarya</taxon>
        <taxon>Ascomycota</taxon>
        <taxon>Pezizomycotina</taxon>
        <taxon>Dothideomycetes</taxon>
        <taxon>Pleosporomycetidae</taxon>
        <taxon>Venturiales</taxon>
        <taxon>Venturiaceae</taxon>
        <taxon>Venturia</taxon>
    </lineage>
</organism>
<gene>
    <name evidence="1" type="ORF">EG328_008251</name>
</gene>
<evidence type="ECO:0000313" key="1">
    <source>
        <dbReference type="EMBL" id="KAE9967389.1"/>
    </source>
</evidence>
<dbReference type="EMBL" id="WNWS01000460">
    <property type="protein sequence ID" value="KAE9967389.1"/>
    <property type="molecule type" value="Genomic_DNA"/>
</dbReference>
<evidence type="ECO:0000313" key="2">
    <source>
        <dbReference type="Proteomes" id="UP000447873"/>
    </source>
</evidence>
<name>A0A8H3YNQ0_VENIN</name>
<accession>A0A8H3YNQ0</accession>